<comment type="caution">
    <text evidence="3">The sequence shown here is derived from an EMBL/GenBank/DDBJ whole genome shotgun (WGS) entry which is preliminary data.</text>
</comment>
<keyword evidence="4" id="KW-1185">Reference proteome</keyword>
<feature type="compositionally biased region" description="Basic and acidic residues" evidence="1">
    <location>
        <begin position="109"/>
        <end position="122"/>
    </location>
</feature>
<dbReference type="Proteomes" id="UP001283341">
    <property type="component" value="Unassembled WGS sequence"/>
</dbReference>
<evidence type="ECO:0000313" key="3">
    <source>
        <dbReference type="EMBL" id="KAK3316684.1"/>
    </source>
</evidence>
<evidence type="ECO:0000256" key="1">
    <source>
        <dbReference type="SAM" id="MobiDB-lite"/>
    </source>
</evidence>
<feature type="chain" id="PRO_5042070416" description="GPI anchored serine-threonine rich protein" evidence="2">
    <location>
        <begin position="20"/>
        <end position="164"/>
    </location>
</feature>
<evidence type="ECO:0000256" key="2">
    <source>
        <dbReference type="SAM" id="SignalP"/>
    </source>
</evidence>
<dbReference type="AlphaFoldDB" id="A0AAE0M3L6"/>
<feature type="signal peptide" evidence="2">
    <location>
        <begin position="1"/>
        <end position="19"/>
    </location>
</feature>
<gene>
    <name evidence="3" type="ORF">B0H66DRAFT_301736</name>
</gene>
<dbReference type="EMBL" id="JAUEDM010000005">
    <property type="protein sequence ID" value="KAK3316684.1"/>
    <property type="molecule type" value="Genomic_DNA"/>
</dbReference>
<protein>
    <recommendedName>
        <fullName evidence="5">GPI anchored serine-threonine rich protein</fullName>
    </recommendedName>
</protein>
<feature type="compositionally biased region" description="Low complexity" evidence="1">
    <location>
        <begin position="94"/>
        <end position="108"/>
    </location>
</feature>
<reference evidence="3" key="2">
    <citation type="submission" date="2023-06" db="EMBL/GenBank/DDBJ databases">
        <authorList>
            <consortium name="Lawrence Berkeley National Laboratory"/>
            <person name="Haridas S."/>
            <person name="Hensen N."/>
            <person name="Bonometti L."/>
            <person name="Westerberg I."/>
            <person name="Brannstrom I.O."/>
            <person name="Guillou S."/>
            <person name="Cros-Aarteil S."/>
            <person name="Calhoun S."/>
            <person name="Kuo A."/>
            <person name="Mondo S."/>
            <person name="Pangilinan J."/>
            <person name="Riley R."/>
            <person name="Labutti K."/>
            <person name="Andreopoulos B."/>
            <person name="Lipzen A."/>
            <person name="Chen C."/>
            <person name="Yanf M."/>
            <person name="Daum C."/>
            <person name="Ng V."/>
            <person name="Clum A."/>
            <person name="Steindorff A."/>
            <person name="Ohm R."/>
            <person name="Martin F."/>
            <person name="Silar P."/>
            <person name="Natvig D."/>
            <person name="Lalanne C."/>
            <person name="Gautier V."/>
            <person name="Ament-Velasquez S.L."/>
            <person name="Kruys A."/>
            <person name="Hutchinson M.I."/>
            <person name="Powell A.J."/>
            <person name="Barry K."/>
            <person name="Miller A.N."/>
            <person name="Grigoriev I.V."/>
            <person name="Debuchy R."/>
            <person name="Gladieux P."/>
            <person name="Thoren M.H."/>
            <person name="Johannesson H."/>
        </authorList>
    </citation>
    <scope>NUCLEOTIDE SEQUENCE</scope>
    <source>
        <strain evidence="3">CBS 118394</strain>
    </source>
</reference>
<evidence type="ECO:0008006" key="5">
    <source>
        <dbReference type="Google" id="ProtNLM"/>
    </source>
</evidence>
<reference evidence="3" key="1">
    <citation type="journal article" date="2023" name="Mol. Phylogenet. Evol.">
        <title>Genome-scale phylogeny and comparative genomics of the fungal order Sordariales.</title>
        <authorList>
            <person name="Hensen N."/>
            <person name="Bonometti L."/>
            <person name="Westerberg I."/>
            <person name="Brannstrom I.O."/>
            <person name="Guillou S."/>
            <person name="Cros-Aarteil S."/>
            <person name="Calhoun S."/>
            <person name="Haridas S."/>
            <person name="Kuo A."/>
            <person name="Mondo S."/>
            <person name="Pangilinan J."/>
            <person name="Riley R."/>
            <person name="LaButti K."/>
            <person name="Andreopoulos B."/>
            <person name="Lipzen A."/>
            <person name="Chen C."/>
            <person name="Yan M."/>
            <person name="Daum C."/>
            <person name="Ng V."/>
            <person name="Clum A."/>
            <person name="Steindorff A."/>
            <person name="Ohm R.A."/>
            <person name="Martin F."/>
            <person name="Silar P."/>
            <person name="Natvig D.O."/>
            <person name="Lalanne C."/>
            <person name="Gautier V."/>
            <person name="Ament-Velasquez S.L."/>
            <person name="Kruys A."/>
            <person name="Hutchinson M.I."/>
            <person name="Powell A.J."/>
            <person name="Barry K."/>
            <person name="Miller A.N."/>
            <person name="Grigoriev I.V."/>
            <person name="Debuchy R."/>
            <person name="Gladieux P."/>
            <person name="Hiltunen Thoren M."/>
            <person name="Johannesson H."/>
        </authorList>
    </citation>
    <scope>NUCLEOTIDE SEQUENCE</scope>
    <source>
        <strain evidence="3">CBS 118394</strain>
    </source>
</reference>
<accession>A0AAE0M3L6</accession>
<organism evidence="3 4">
    <name type="scientific">Apodospora peruviana</name>
    <dbReference type="NCBI Taxonomy" id="516989"/>
    <lineage>
        <taxon>Eukaryota</taxon>
        <taxon>Fungi</taxon>
        <taxon>Dikarya</taxon>
        <taxon>Ascomycota</taxon>
        <taxon>Pezizomycotina</taxon>
        <taxon>Sordariomycetes</taxon>
        <taxon>Sordariomycetidae</taxon>
        <taxon>Sordariales</taxon>
        <taxon>Lasiosphaeriaceae</taxon>
        <taxon>Apodospora</taxon>
    </lineage>
</organism>
<name>A0AAE0M3L6_9PEZI</name>
<evidence type="ECO:0000313" key="4">
    <source>
        <dbReference type="Proteomes" id="UP001283341"/>
    </source>
</evidence>
<sequence length="164" mass="16586">MKAAIFALAAFATAAVAQGSTKCDADYIVAKCMSDEQAKLANCAGQDYDCQCLSYSNLVLCFNNCPNDEQVHTYEGQKKIFCGYASQFPSATTKAATATTTTTPAKTTAAKEDDSTTTEKEAAGTGSPTSSSGSAAKTDSGAADLAYNAGGMLAAVAAVAAAVL</sequence>
<proteinExistence type="predicted"/>
<keyword evidence="2" id="KW-0732">Signal</keyword>
<feature type="region of interest" description="Disordered" evidence="1">
    <location>
        <begin position="94"/>
        <end position="136"/>
    </location>
</feature>
<feature type="compositionally biased region" description="Low complexity" evidence="1">
    <location>
        <begin position="123"/>
        <end position="136"/>
    </location>
</feature>